<dbReference type="Proteomes" id="UP000027395">
    <property type="component" value="Chromosome"/>
</dbReference>
<keyword evidence="3" id="KW-1185">Reference proteome</keyword>
<dbReference type="EMBL" id="CM002803">
    <property type="protein sequence ID" value="KEI66585.1"/>
    <property type="molecule type" value="Genomic_DNA"/>
</dbReference>
<accession>A0A073CRB5</accession>
<feature type="transmembrane region" description="Helical" evidence="1">
    <location>
        <begin position="386"/>
        <end position="402"/>
    </location>
</feature>
<evidence type="ECO:0000313" key="2">
    <source>
        <dbReference type="EMBL" id="KEI66585.1"/>
    </source>
</evidence>
<dbReference type="SUPFAM" id="SSF52540">
    <property type="entry name" value="P-loop containing nucleoside triphosphate hydrolases"/>
    <property type="match status" value="1"/>
</dbReference>
<dbReference type="RefSeq" id="WP_042153378.1">
    <property type="nucleotide sequence ID" value="NZ_CM002803.1"/>
</dbReference>
<keyword evidence="1" id="KW-0812">Transmembrane</keyword>
<dbReference type="AlphaFoldDB" id="A0A073CRB5"/>
<evidence type="ECO:0000256" key="1">
    <source>
        <dbReference type="SAM" id="Phobius"/>
    </source>
</evidence>
<feature type="transmembrane region" description="Helical" evidence="1">
    <location>
        <begin position="358"/>
        <end position="380"/>
    </location>
</feature>
<evidence type="ECO:0008006" key="4">
    <source>
        <dbReference type="Google" id="ProtNLM"/>
    </source>
</evidence>
<sequence>MSKLTSSQVQLHNRQKLLLQVQNEVRQYRLQSLHRGVLTYLAQETPPLKMRRIWDVELKVSHHPSVRLTNDTGIIQVFDRLNGRLLILGSTGSGKTTTLIGLAKVLVSRAQTDVEEPIPVLLDLSTWKNPDQLIMDWIVEQLHIKYGISIAVVQNWIQQLQILPLIDGLDKLSLNQQVKYIQQINQMLNGDVSPLHLVICANVISYQKLSERLDLNGAIFLRPLTIQQIKDYLINSRSRELWHNIETDKPLLNLAKTPLYLTMMTLAYEEILIMSWKHLNSFEEQRDYLFNAYIRRQLNQDIHKSQYLPGKAPKSEGFRRWLGWLATRLITDEVTEFSVEKIPIHWLDENEQKQRYKLILKLILGLIWGIILILILAGVILRTTPLLILGMGLGLLWAILLEKSGLKQKIEQFVIRWILWKDGNIPWNYQRFLNDATDKLLLQKNGDRYRFINRLLRDHFYNKI</sequence>
<reference evidence="2 3" key="1">
    <citation type="journal article" date="2014" name="Appl. Environ. Microbiol.">
        <title>Elucidation of insertion elements encoded on plasmids and in vitro construction of shuttle vectors from the toxic cyanobacterium Planktothrix.</title>
        <authorList>
            <person name="Christiansen G."/>
            <person name="Goesmann A."/>
            <person name="Kurmayer R."/>
        </authorList>
    </citation>
    <scope>NUCLEOTIDE SEQUENCE [LARGE SCALE GENOMIC DNA]</scope>
    <source>
        <strain evidence="2 3">NIVA-CYA 126/8</strain>
    </source>
</reference>
<dbReference type="InterPro" id="IPR027417">
    <property type="entry name" value="P-loop_NTPase"/>
</dbReference>
<dbReference type="HOGENOM" id="CLU_015799_1_0_3"/>
<gene>
    <name evidence="2" type="ORF">A19Y_1559</name>
</gene>
<protein>
    <recommendedName>
        <fullName evidence="4">NACHT domain-containing protein</fullName>
    </recommendedName>
</protein>
<keyword evidence="1" id="KW-0472">Membrane</keyword>
<dbReference type="Gene3D" id="3.40.50.300">
    <property type="entry name" value="P-loop containing nucleotide triphosphate hydrolases"/>
    <property type="match status" value="1"/>
</dbReference>
<dbReference type="eggNOG" id="COG5635">
    <property type="taxonomic scope" value="Bacteria"/>
</dbReference>
<name>A0A073CRB5_PLAA1</name>
<dbReference type="PATRIC" id="fig|388467.6.peg.1491"/>
<keyword evidence="1" id="KW-1133">Transmembrane helix</keyword>
<evidence type="ECO:0000313" key="3">
    <source>
        <dbReference type="Proteomes" id="UP000027395"/>
    </source>
</evidence>
<dbReference type="STRING" id="388467.A19Y_1559"/>
<proteinExistence type="predicted"/>
<organism evidence="2 3">
    <name type="scientific">Planktothrix agardhii (strain NIVA-CYA 126/8)</name>
    <dbReference type="NCBI Taxonomy" id="388467"/>
    <lineage>
        <taxon>Bacteria</taxon>
        <taxon>Bacillati</taxon>
        <taxon>Cyanobacteriota</taxon>
        <taxon>Cyanophyceae</taxon>
        <taxon>Oscillatoriophycideae</taxon>
        <taxon>Oscillatoriales</taxon>
        <taxon>Microcoleaceae</taxon>
        <taxon>Planktothrix</taxon>
    </lineage>
</organism>